<evidence type="ECO:0000259" key="9">
    <source>
        <dbReference type="Pfam" id="PF07992"/>
    </source>
</evidence>
<accession>A0A839A7D4</accession>
<dbReference type="Proteomes" id="UP000571018">
    <property type="component" value="Unassembled WGS sequence"/>
</dbReference>
<dbReference type="AlphaFoldDB" id="A0A839A7D4"/>
<keyword evidence="6" id="KW-0520">NAD</keyword>
<keyword evidence="8" id="KW-0812">Transmembrane</keyword>
<sequence>MAKEIVIVGAGFAGVAAARKLGKKYKKDKTVNITLIDRHSYLTYMTELHEIAGGRLEPDAIKYDLRRIFHRLNNVKLVTDNVSEIDHDNNVVIGEQSNYKFDYLVLAVGAEPNDFGIDGVKENGFTLWSMEDAERVREHIIDMVYKAAREHDPVKRRALLSFLVCGGGFTGVEMIGELVEWLPILAEEHKLNPDEISFHLVEAAPKILNTVTEKEQERAMKYMRKKGIDITLGDGIAKIAEDHIELASGKKIATYTSIWTAGIKANTDASEWGVEQARAGRLVADQYMQAKGYDNVFVAGDLVYYEDPTNNNMPTPQIVQAAELTGDVAATSIISEISGTEKEEFEGKYDGNMVSIGSTYGVAYLYDKYSVQGFIAMFIKHAANVIYFLSIGSFYYAWLYIRHEFFTIKHKRNIFRGHLSAHGNILWLVPLRLFYGAMWLVEGLKKTFGMFGGQSWFEDEVVFPFPWLQEEVTSAASATETEEVVEVAKQIFSLNYVYGEEPMLVFDEMPGWFASIMEFMMPNQDVALFMQKMMSLVELGIGLVLIAGLFTFLVSGLTVVLVAMFCLSGMFVWVNMWFIPAAIALMMGAGRAFGLDYYVMPWLGKLFDGWIWGKPKHIYTDNIG</sequence>
<evidence type="ECO:0000313" key="11">
    <source>
        <dbReference type="Proteomes" id="UP000571018"/>
    </source>
</evidence>
<feature type="transmembrane region" description="Helical" evidence="8">
    <location>
        <begin position="421"/>
        <end position="441"/>
    </location>
</feature>
<keyword evidence="5" id="KW-0560">Oxidoreductase</keyword>
<proteinExistence type="inferred from homology"/>
<feature type="transmembrane region" description="Helical" evidence="8">
    <location>
        <begin position="382"/>
        <end position="401"/>
    </location>
</feature>
<dbReference type="PANTHER" id="PTHR43706">
    <property type="entry name" value="NADH DEHYDROGENASE"/>
    <property type="match status" value="1"/>
</dbReference>
<reference evidence="10 11" key="1">
    <citation type="submission" date="2020-06" db="EMBL/GenBank/DDBJ databases">
        <title>Reclassification of Facklamia ignava, Facklamia soureckii and Facklami tabacinasalis as Falseniella iganva gen. nov., comb. nov., Hutsoniella ignava gen. nov., comb. nov., and Ruoffia tabacinasalis gen. nov., comb. nov and description of Ruoffia haltotolerans sp. nov., isolated from hypersaline Inland Sea of Qatar.</title>
        <authorList>
            <person name="Fotedar R."/>
            <person name="Sankaranarayanan K."/>
            <person name="Lawson P."/>
            <person name="Caldwell M."/>
            <person name="Zeyara A."/>
            <person name="Al Malki A."/>
            <person name="Ali M."/>
        </authorList>
    </citation>
    <scope>NUCLEOTIDE SEQUENCE [LARGE SCALE GENOMIC DNA]</scope>
    <source>
        <strain evidence="10 11">INB8</strain>
    </source>
</reference>
<evidence type="ECO:0000256" key="3">
    <source>
        <dbReference type="ARBA" id="ARBA00022630"/>
    </source>
</evidence>
<evidence type="ECO:0000256" key="7">
    <source>
        <dbReference type="ARBA" id="ARBA00047599"/>
    </source>
</evidence>
<dbReference type="RefSeq" id="WP_218931870.1">
    <property type="nucleotide sequence ID" value="NZ_JACAOA010000049.1"/>
</dbReference>
<dbReference type="InterPro" id="IPR045024">
    <property type="entry name" value="NDH-2"/>
</dbReference>
<comment type="similarity">
    <text evidence="1">Belongs to the NADH dehydrogenase family.</text>
</comment>
<dbReference type="EC" id="1.6.5.9" evidence="2"/>
<feature type="transmembrane region" description="Helical" evidence="8">
    <location>
        <begin position="542"/>
        <end position="571"/>
    </location>
</feature>
<dbReference type="PANTHER" id="PTHR43706:SF47">
    <property type="entry name" value="EXTERNAL NADH-UBIQUINONE OXIDOREDUCTASE 1, MITOCHONDRIAL-RELATED"/>
    <property type="match status" value="1"/>
</dbReference>
<evidence type="ECO:0000256" key="6">
    <source>
        <dbReference type="ARBA" id="ARBA00023027"/>
    </source>
</evidence>
<comment type="caution">
    <text evidence="10">The sequence shown here is derived from an EMBL/GenBank/DDBJ whole genome shotgun (WGS) entry which is preliminary data.</text>
</comment>
<dbReference type="Gene3D" id="3.50.50.100">
    <property type="match status" value="1"/>
</dbReference>
<protein>
    <recommendedName>
        <fullName evidence="2">NADH:ubiquinone reductase (non-electrogenic)</fullName>
        <ecNumber evidence="2">1.6.5.9</ecNumber>
    </recommendedName>
</protein>
<evidence type="ECO:0000256" key="5">
    <source>
        <dbReference type="ARBA" id="ARBA00023002"/>
    </source>
</evidence>
<name>A0A839A7D4_9LACT</name>
<evidence type="ECO:0000256" key="4">
    <source>
        <dbReference type="ARBA" id="ARBA00022827"/>
    </source>
</evidence>
<dbReference type="SUPFAM" id="SSF51905">
    <property type="entry name" value="FAD/NAD(P)-binding domain"/>
    <property type="match status" value="2"/>
</dbReference>
<evidence type="ECO:0000256" key="8">
    <source>
        <dbReference type="SAM" id="Phobius"/>
    </source>
</evidence>
<comment type="catalytic activity">
    <reaction evidence="7">
        <text>a quinone + NADH + H(+) = a quinol + NAD(+)</text>
        <dbReference type="Rhea" id="RHEA:46160"/>
        <dbReference type="ChEBI" id="CHEBI:15378"/>
        <dbReference type="ChEBI" id="CHEBI:24646"/>
        <dbReference type="ChEBI" id="CHEBI:57540"/>
        <dbReference type="ChEBI" id="CHEBI:57945"/>
        <dbReference type="ChEBI" id="CHEBI:132124"/>
        <dbReference type="EC" id="1.6.5.9"/>
    </reaction>
</comment>
<keyword evidence="11" id="KW-1185">Reference proteome</keyword>
<evidence type="ECO:0000256" key="1">
    <source>
        <dbReference type="ARBA" id="ARBA00005272"/>
    </source>
</evidence>
<dbReference type="InterPro" id="IPR036188">
    <property type="entry name" value="FAD/NAD-bd_sf"/>
</dbReference>
<feature type="transmembrane region" description="Helical" evidence="8">
    <location>
        <begin position="577"/>
        <end position="599"/>
    </location>
</feature>
<feature type="domain" description="FAD/NAD(P)-binding" evidence="9">
    <location>
        <begin position="4"/>
        <end position="323"/>
    </location>
</feature>
<evidence type="ECO:0000313" key="10">
    <source>
        <dbReference type="EMBL" id="MBA5730216.1"/>
    </source>
</evidence>
<evidence type="ECO:0000256" key="2">
    <source>
        <dbReference type="ARBA" id="ARBA00012637"/>
    </source>
</evidence>
<organism evidence="10 11">
    <name type="scientific">Ruoffia halotolerans</name>
    <dbReference type="NCBI Taxonomy" id="2748684"/>
    <lineage>
        <taxon>Bacteria</taxon>
        <taxon>Bacillati</taxon>
        <taxon>Bacillota</taxon>
        <taxon>Bacilli</taxon>
        <taxon>Lactobacillales</taxon>
        <taxon>Aerococcaceae</taxon>
        <taxon>Ruoffia</taxon>
    </lineage>
</organism>
<dbReference type="Pfam" id="PF07992">
    <property type="entry name" value="Pyr_redox_2"/>
    <property type="match status" value="1"/>
</dbReference>
<keyword evidence="4" id="KW-0274">FAD</keyword>
<gene>
    <name evidence="10" type="ORF">HW423_10525</name>
</gene>
<keyword evidence="8" id="KW-1133">Transmembrane helix</keyword>
<dbReference type="PRINTS" id="PR00368">
    <property type="entry name" value="FADPNR"/>
</dbReference>
<dbReference type="GO" id="GO:0050136">
    <property type="term" value="F:NADH dehydrogenase (quinone) (non-electrogenic) activity"/>
    <property type="evidence" value="ECO:0007669"/>
    <property type="project" value="UniProtKB-EC"/>
</dbReference>
<dbReference type="EMBL" id="JACAOA010000049">
    <property type="protein sequence ID" value="MBA5730216.1"/>
    <property type="molecule type" value="Genomic_DNA"/>
</dbReference>
<dbReference type="InterPro" id="IPR023753">
    <property type="entry name" value="FAD/NAD-binding_dom"/>
</dbReference>
<keyword evidence="8" id="KW-0472">Membrane</keyword>
<keyword evidence="3" id="KW-0285">Flavoprotein</keyword>